<evidence type="ECO:0000313" key="3">
    <source>
        <dbReference type="Proteomes" id="UP001501729"/>
    </source>
</evidence>
<dbReference type="GO" id="GO:0008757">
    <property type="term" value="F:S-adenosylmethionine-dependent methyltransferase activity"/>
    <property type="evidence" value="ECO:0007669"/>
    <property type="project" value="InterPro"/>
</dbReference>
<keyword evidence="3" id="KW-1185">Reference proteome</keyword>
<dbReference type="Pfam" id="PF08241">
    <property type="entry name" value="Methyltransf_11"/>
    <property type="match status" value="1"/>
</dbReference>
<dbReference type="RefSeq" id="WP_227773837.1">
    <property type="nucleotide sequence ID" value="NZ_BAABKX010000015.1"/>
</dbReference>
<keyword evidence="2" id="KW-0489">Methyltransferase</keyword>
<evidence type="ECO:0000313" key="2">
    <source>
        <dbReference type="EMBL" id="GAA5058011.1"/>
    </source>
</evidence>
<dbReference type="InterPro" id="IPR013216">
    <property type="entry name" value="Methyltransf_11"/>
</dbReference>
<evidence type="ECO:0000259" key="1">
    <source>
        <dbReference type="Pfam" id="PF08241"/>
    </source>
</evidence>
<dbReference type="Gene3D" id="3.40.50.150">
    <property type="entry name" value="Vaccinia Virus protein VP39"/>
    <property type="match status" value="1"/>
</dbReference>
<dbReference type="GeneID" id="68614070"/>
<protein>
    <submittedName>
        <fullName evidence="2">Class I SAM-dependent methyltransferase</fullName>
    </submittedName>
</protein>
<dbReference type="Proteomes" id="UP001501729">
    <property type="component" value="Unassembled WGS sequence"/>
</dbReference>
<dbReference type="PANTHER" id="PTHR43591">
    <property type="entry name" value="METHYLTRANSFERASE"/>
    <property type="match status" value="1"/>
</dbReference>
<proteinExistence type="predicted"/>
<dbReference type="PANTHER" id="PTHR43591:SF24">
    <property type="entry name" value="2-METHOXY-6-POLYPRENYL-1,4-BENZOQUINOL METHYLASE, MITOCHONDRIAL"/>
    <property type="match status" value="1"/>
</dbReference>
<feature type="domain" description="Methyltransferase type 11" evidence="1">
    <location>
        <begin position="47"/>
        <end position="137"/>
    </location>
</feature>
<accession>A0AAV3UM02</accession>
<keyword evidence="2" id="KW-0808">Transferase</keyword>
<dbReference type="SUPFAM" id="SSF53335">
    <property type="entry name" value="S-adenosyl-L-methionine-dependent methyltransferases"/>
    <property type="match status" value="1"/>
</dbReference>
<dbReference type="AlphaFoldDB" id="A0AAV3UM02"/>
<name>A0AAV3UM02_9EURY</name>
<dbReference type="CDD" id="cd02440">
    <property type="entry name" value="AdoMet_MTases"/>
    <property type="match status" value="1"/>
</dbReference>
<dbReference type="GO" id="GO:0032259">
    <property type="term" value="P:methylation"/>
    <property type="evidence" value="ECO:0007669"/>
    <property type="project" value="UniProtKB-KW"/>
</dbReference>
<dbReference type="EMBL" id="BAABKX010000015">
    <property type="protein sequence ID" value="GAA5058011.1"/>
    <property type="molecule type" value="Genomic_DNA"/>
</dbReference>
<gene>
    <name evidence="2" type="ORF">GCM10025751_40540</name>
</gene>
<sequence length="247" mass="27248">MNDLNHKRATTTSFGNVAGSYLDSDVHQSGVDLELLASWCDGANRVLDIACGAGHTAAALQKNAKTVLAADATPEMVETATEAFALPGTVADAERLPFADGSFDAVTCRIAAHHFPNPRAFVNEGARILSPGGVFAFEDNVAPEDELTDFYNRFERLRDATHGEAYSAAQWLEWFREAGFTIDEVATMRKELEYESWVERTNPDERSREKLAELVRKPEAETVYDVSIEDGTVRGFSNEKVLIRAEK</sequence>
<organism evidence="2 3">
    <name type="scientific">Haladaptatus pallidirubidus</name>
    <dbReference type="NCBI Taxonomy" id="1008152"/>
    <lineage>
        <taxon>Archaea</taxon>
        <taxon>Methanobacteriati</taxon>
        <taxon>Methanobacteriota</taxon>
        <taxon>Stenosarchaea group</taxon>
        <taxon>Halobacteria</taxon>
        <taxon>Halobacteriales</taxon>
        <taxon>Haladaptataceae</taxon>
        <taxon>Haladaptatus</taxon>
    </lineage>
</organism>
<reference evidence="2 3" key="1">
    <citation type="journal article" date="2019" name="Int. J. Syst. Evol. Microbiol.">
        <title>The Global Catalogue of Microorganisms (GCM) 10K type strain sequencing project: providing services to taxonomists for standard genome sequencing and annotation.</title>
        <authorList>
            <consortium name="The Broad Institute Genomics Platform"/>
            <consortium name="The Broad Institute Genome Sequencing Center for Infectious Disease"/>
            <person name="Wu L."/>
            <person name="Ma J."/>
        </authorList>
    </citation>
    <scope>NUCLEOTIDE SEQUENCE [LARGE SCALE GENOMIC DNA]</scope>
    <source>
        <strain evidence="2 3">JCM 17504</strain>
    </source>
</reference>
<comment type="caution">
    <text evidence="2">The sequence shown here is derived from an EMBL/GenBank/DDBJ whole genome shotgun (WGS) entry which is preliminary data.</text>
</comment>
<dbReference type="InterPro" id="IPR029063">
    <property type="entry name" value="SAM-dependent_MTases_sf"/>
</dbReference>